<evidence type="ECO:0000313" key="3">
    <source>
        <dbReference type="Proteomes" id="UP000177811"/>
    </source>
</evidence>
<organism evidence="2 3">
    <name type="scientific">Candidatus Sungbacteria bacterium RIFCSPHIGHO2_02_FULL_51_29</name>
    <dbReference type="NCBI Taxonomy" id="1802273"/>
    <lineage>
        <taxon>Bacteria</taxon>
        <taxon>Candidatus Sungiibacteriota</taxon>
    </lineage>
</organism>
<dbReference type="AlphaFoldDB" id="A0A1G2KPZ0"/>
<dbReference type="Proteomes" id="UP000177811">
    <property type="component" value="Unassembled WGS sequence"/>
</dbReference>
<comment type="caution">
    <text evidence="2">The sequence shown here is derived from an EMBL/GenBank/DDBJ whole genome shotgun (WGS) entry which is preliminary data.</text>
</comment>
<dbReference type="InterPro" id="IPR002881">
    <property type="entry name" value="DUF58"/>
</dbReference>
<accession>A0A1G2KPZ0</accession>
<evidence type="ECO:0000313" key="2">
    <source>
        <dbReference type="EMBL" id="OHA01478.1"/>
    </source>
</evidence>
<proteinExistence type="predicted"/>
<sequence length="311" mass="34696">MTKKELARFLQKFALPEPEFHVWTLTFGEHRSRLIGEGIEFKEFTEYEPGEDVTDIDPEVTLREGKPMVRKNLTEEKMRHAILFDDSPSLRYYGMRETAIVALGCYLLSSTALKDPVRVVALNGGASPFVSPLVYGADDVAAVLYEVWDMPQRTPVAPTTLEACSNDAAHVLSLDNTRLLFISDFLFADTKPVYDHATQTVVLDGRDILRRAVGGTYAGGTSSMELAFLGVSPQWETFRDQVGFYYVVDAENGSTSLEHFTKRSARKFIERQLAGERAWVDAARSLGAPMGWVRTGDPAQIVQQLERSFGG</sequence>
<protein>
    <recommendedName>
        <fullName evidence="1">DUF58 domain-containing protein</fullName>
    </recommendedName>
</protein>
<feature type="domain" description="DUF58" evidence="1">
    <location>
        <begin position="45"/>
        <end position="191"/>
    </location>
</feature>
<dbReference type="EMBL" id="MHQL01000062">
    <property type="protein sequence ID" value="OHA01478.1"/>
    <property type="molecule type" value="Genomic_DNA"/>
</dbReference>
<name>A0A1G2KPZ0_9BACT</name>
<dbReference type="Pfam" id="PF01882">
    <property type="entry name" value="DUF58"/>
    <property type="match status" value="1"/>
</dbReference>
<gene>
    <name evidence="2" type="ORF">A3C16_05530</name>
</gene>
<reference evidence="2 3" key="1">
    <citation type="journal article" date="2016" name="Nat. Commun.">
        <title>Thousands of microbial genomes shed light on interconnected biogeochemical processes in an aquifer system.</title>
        <authorList>
            <person name="Anantharaman K."/>
            <person name="Brown C.T."/>
            <person name="Hug L.A."/>
            <person name="Sharon I."/>
            <person name="Castelle C.J."/>
            <person name="Probst A.J."/>
            <person name="Thomas B.C."/>
            <person name="Singh A."/>
            <person name="Wilkins M.J."/>
            <person name="Karaoz U."/>
            <person name="Brodie E.L."/>
            <person name="Williams K.H."/>
            <person name="Hubbard S.S."/>
            <person name="Banfield J.F."/>
        </authorList>
    </citation>
    <scope>NUCLEOTIDE SEQUENCE [LARGE SCALE GENOMIC DNA]</scope>
</reference>
<evidence type="ECO:0000259" key="1">
    <source>
        <dbReference type="Pfam" id="PF01882"/>
    </source>
</evidence>
<dbReference type="PANTHER" id="PTHR33608">
    <property type="entry name" value="BLL2464 PROTEIN"/>
    <property type="match status" value="1"/>
</dbReference>
<dbReference type="PANTHER" id="PTHR33608:SF6">
    <property type="entry name" value="BLL2464 PROTEIN"/>
    <property type="match status" value="1"/>
</dbReference>